<gene>
    <name evidence="2" type="ORF">DNHGIG_13150</name>
</gene>
<organism evidence="2 3">
    <name type="scientific">Collibacillus ludicampi</name>
    <dbReference type="NCBI Taxonomy" id="2771369"/>
    <lineage>
        <taxon>Bacteria</taxon>
        <taxon>Bacillati</taxon>
        <taxon>Bacillota</taxon>
        <taxon>Bacilli</taxon>
        <taxon>Bacillales</taxon>
        <taxon>Alicyclobacillaceae</taxon>
        <taxon>Collibacillus</taxon>
    </lineage>
</organism>
<keyword evidence="1" id="KW-0472">Membrane</keyword>
<protein>
    <submittedName>
        <fullName evidence="2">Uncharacterized protein</fullName>
    </submittedName>
</protein>
<evidence type="ECO:0000313" key="3">
    <source>
        <dbReference type="Proteomes" id="UP001057291"/>
    </source>
</evidence>
<keyword evidence="1" id="KW-1133">Transmembrane helix</keyword>
<dbReference type="InterPro" id="IPR035167">
    <property type="entry name" value="DUF5316"/>
</dbReference>
<dbReference type="EMBL" id="BOQE01000001">
    <property type="protein sequence ID" value="GIM45766.1"/>
    <property type="molecule type" value="Genomic_DNA"/>
</dbReference>
<dbReference type="AlphaFoldDB" id="A0AAV4LDC4"/>
<name>A0AAV4LDC4_9BACL</name>
<keyword evidence="1" id="KW-0812">Transmembrane</keyword>
<feature type="transmembrane region" description="Helical" evidence="1">
    <location>
        <begin position="73"/>
        <end position="95"/>
    </location>
</feature>
<sequence length="96" mass="10765">MKPFLFGSSLSILVLILSVVTHHGSMVLDICGWIGYSSWLGAGIVTGAFVNGDRMRANFHMEDKEDRRKRLQWSNVLFLFGLPNVIANIVALFVLR</sequence>
<dbReference type="RefSeq" id="WP_282198941.1">
    <property type="nucleotide sequence ID" value="NZ_BOQE01000001.1"/>
</dbReference>
<dbReference type="Pfam" id="PF17247">
    <property type="entry name" value="DUF5316"/>
    <property type="match status" value="1"/>
</dbReference>
<evidence type="ECO:0000313" key="2">
    <source>
        <dbReference type="EMBL" id="GIM45766.1"/>
    </source>
</evidence>
<accession>A0AAV4LDC4</accession>
<comment type="caution">
    <text evidence="2">The sequence shown here is derived from an EMBL/GenBank/DDBJ whole genome shotgun (WGS) entry which is preliminary data.</text>
</comment>
<reference evidence="2" key="1">
    <citation type="journal article" date="2023" name="Int. J. Syst. Evol. Microbiol.">
        <title>Collibacillus ludicampi gen. nov., sp. nov., a new soil bacterium of the family Alicyclobacillaceae.</title>
        <authorList>
            <person name="Jojima T."/>
            <person name="Ioku Y."/>
            <person name="Fukuta Y."/>
            <person name="Shirasaka N."/>
            <person name="Matsumura Y."/>
            <person name="Mori M."/>
        </authorList>
    </citation>
    <scope>NUCLEOTIDE SEQUENCE</scope>
    <source>
        <strain evidence="2">TP075</strain>
    </source>
</reference>
<proteinExistence type="predicted"/>
<evidence type="ECO:0000256" key="1">
    <source>
        <dbReference type="SAM" id="Phobius"/>
    </source>
</evidence>
<keyword evidence="3" id="KW-1185">Reference proteome</keyword>
<dbReference type="Proteomes" id="UP001057291">
    <property type="component" value="Unassembled WGS sequence"/>
</dbReference>
<feature type="transmembrane region" description="Helical" evidence="1">
    <location>
        <begin position="34"/>
        <end position="52"/>
    </location>
</feature>